<sequence>MQVLVLAMVVVGGGASSLTPPGPPASPWMDTSLCPTTDSLTLCQMRKVECGGLNQLLSPPGGVLHAITTCANATSLTLPPRFFMSIGMAFVHGQPESLADHVTSDPTDSTALRRCVLNATGLLDPETLTLNRSAVATSARGLLASPELGDAVASSVQTCPEPVAFSVENFLSCVKAACITNADKSPLVSRAKGVLSSSPTKDPAPAHKSLFKAPVLLPFLSP</sequence>
<protein>
    <submittedName>
        <fullName evidence="2">Uncharacterized protein</fullName>
    </submittedName>
</protein>
<evidence type="ECO:0000313" key="3">
    <source>
        <dbReference type="Proteomes" id="UP000747542"/>
    </source>
</evidence>
<name>A0A8J5MV10_HOMAM</name>
<reference evidence="2" key="1">
    <citation type="journal article" date="2021" name="Sci. Adv.">
        <title>The American lobster genome reveals insights on longevity, neural, and immune adaptations.</title>
        <authorList>
            <person name="Polinski J.M."/>
            <person name="Zimin A.V."/>
            <person name="Clark K.F."/>
            <person name="Kohn A.B."/>
            <person name="Sadowski N."/>
            <person name="Timp W."/>
            <person name="Ptitsyn A."/>
            <person name="Khanna P."/>
            <person name="Romanova D.Y."/>
            <person name="Williams P."/>
            <person name="Greenwood S.J."/>
            <person name="Moroz L.L."/>
            <person name="Walt D.R."/>
            <person name="Bodnar A.G."/>
        </authorList>
    </citation>
    <scope>NUCLEOTIDE SEQUENCE</scope>
    <source>
        <strain evidence="2">GMGI-L3</strain>
    </source>
</reference>
<dbReference type="AlphaFoldDB" id="A0A8J5MV10"/>
<evidence type="ECO:0000313" key="2">
    <source>
        <dbReference type="EMBL" id="KAG7164646.1"/>
    </source>
</evidence>
<dbReference type="OrthoDB" id="6365967at2759"/>
<gene>
    <name evidence="2" type="ORF">Hamer_G005035</name>
</gene>
<comment type="caution">
    <text evidence="2">The sequence shown here is derived from an EMBL/GenBank/DDBJ whole genome shotgun (WGS) entry which is preliminary data.</text>
</comment>
<organism evidence="2 3">
    <name type="scientific">Homarus americanus</name>
    <name type="common">American lobster</name>
    <dbReference type="NCBI Taxonomy" id="6706"/>
    <lineage>
        <taxon>Eukaryota</taxon>
        <taxon>Metazoa</taxon>
        <taxon>Ecdysozoa</taxon>
        <taxon>Arthropoda</taxon>
        <taxon>Crustacea</taxon>
        <taxon>Multicrustacea</taxon>
        <taxon>Malacostraca</taxon>
        <taxon>Eumalacostraca</taxon>
        <taxon>Eucarida</taxon>
        <taxon>Decapoda</taxon>
        <taxon>Pleocyemata</taxon>
        <taxon>Astacidea</taxon>
        <taxon>Nephropoidea</taxon>
        <taxon>Nephropidae</taxon>
        <taxon>Homarus</taxon>
    </lineage>
</organism>
<keyword evidence="1" id="KW-0732">Signal</keyword>
<evidence type="ECO:0000256" key="1">
    <source>
        <dbReference type="SAM" id="SignalP"/>
    </source>
</evidence>
<feature type="chain" id="PRO_5035319463" evidence="1">
    <location>
        <begin position="16"/>
        <end position="222"/>
    </location>
</feature>
<proteinExistence type="predicted"/>
<keyword evidence="3" id="KW-1185">Reference proteome</keyword>
<feature type="signal peptide" evidence="1">
    <location>
        <begin position="1"/>
        <end position="15"/>
    </location>
</feature>
<dbReference type="Proteomes" id="UP000747542">
    <property type="component" value="Unassembled WGS sequence"/>
</dbReference>
<dbReference type="EMBL" id="JAHLQT010024959">
    <property type="protein sequence ID" value="KAG7164646.1"/>
    <property type="molecule type" value="Genomic_DNA"/>
</dbReference>
<accession>A0A8J5MV10</accession>